<gene>
    <name evidence="3" type="primary">BnaAnng37260D</name>
    <name evidence="2" type="ORF">DARMORV10_A04P07990.1</name>
    <name evidence="3" type="ORF">GSBRNA2T00014568001</name>
</gene>
<dbReference type="AlphaFoldDB" id="A0A078JV04"/>
<organism evidence="3">
    <name type="scientific">Brassica napus</name>
    <name type="common">Rape</name>
    <dbReference type="NCBI Taxonomy" id="3708"/>
    <lineage>
        <taxon>Eukaryota</taxon>
        <taxon>Viridiplantae</taxon>
        <taxon>Streptophyta</taxon>
        <taxon>Embryophyta</taxon>
        <taxon>Tracheophyta</taxon>
        <taxon>Spermatophyta</taxon>
        <taxon>Magnoliopsida</taxon>
        <taxon>eudicotyledons</taxon>
        <taxon>Gunneridae</taxon>
        <taxon>Pentapetalae</taxon>
        <taxon>rosids</taxon>
        <taxon>malvids</taxon>
        <taxon>Brassicales</taxon>
        <taxon>Brassicaceae</taxon>
        <taxon>Brassiceae</taxon>
        <taxon>Brassica</taxon>
    </lineage>
</organism>
<dbReference type="InterPro" id="IPR044811">
    <property type="entry name" value="DME/ROS1"/>
</dbReference>
<dbReference type="PANTHER" id="PTHR46213:SF13">
    <property type="entry name" value="DEMETER-LIKE PROTEIN 2-RELATED"/>
    <property type="match status" value="1"/>
</dbReference>
<dbReference type="Gramene" id="CDY71393">
    <property type="protein sequence ID" value="CDY71393"/>
    <property type="gene ID" value="GSBRNA2T00014568001"/>
</dbReference>
<evidence type="ECO:0000313" key="2">
    <source>
        <dbReference type="EMBL" id="CAF2269185.1"/>
    </source>
</evidence>
<dbReference type="STRING" id="3708.A0A078JV04"/>
<name>A0A078JV04_BRANA</name>
<evidence type="ECO:0000313" key="3">
    <source>
        <dbReference type="EMBL" id="CDY71393.1"/>
    </source>
</evidence>
<reference evidence="3" key="1">
    <citation type="journal article" date="2014" name="Science">
        <title>Plant genetics. Early allopolyploid evolution in the post-Neolithic Brassica napus oilseed genome.</title>
        <authorList>
            <person name="Chalhoub B."/>
            <person name="Denoeud F."/>
            <person name="Liu S."/>
            <person name="Parkin I.A."/>
            <person name="Tang H."/>
            <person name="Wang X."/>
            <person name="Chiquet J."/>
            <person name="Belcram H."/>
            <person name="Tong C."/>
            <person name="Samans B."/>
            <person name="Correa M."/>
            <person name="Da Silva C."/>
            <person name="Just J."/>
            <person name="Falentin C."/>
            <person name="Koh C.S."/>
            <person name="Le Clainche I."/>
            <person name="Bernard M."/>
            <person name="Bento P."/>
            <person name="Noel B."/>
            <person name="Labadie K."/>
            <person name="Alberti A."/>
            <person name="Charles M."/>
            <person name="Arnaud D."/>
            <person name="Guo H."/>
            <person name="Daviaud C."/>
            <person name="Alamery S."/>
            <person name="Jabbari K."/>
            <person name="Zhao M."/>
            <person name="Edger P.P."/>
            <person name="Chelaifa H."/>
            <person name="Tack D."/>
            <person name="Lassalle G."/>
            <person name="Mestiri I."/>
            <person name="Schnel N."/>
            <person name="Le Paslier M.C."/>
            <person name="Fan G."/>
            <person name="Renault V."/>
            <person name="Bayer P.E."/>
            <person name="Golicz A.A."/>
            <person name="Manoli S."/>
            <person name="Lee T.H."/>
            <person name="Thi V.H."/>
            <person name="Chalabi S."/>
            <person name="Hu Q."/>
            <person name="Fan C."/>
            <person name="Tollenaere R."/>
            <person name="Lu Y."/>
            <person name="Battail C."/>
            <person name="Shen J."/>
            <person name="Sidebottom C.H."/>
            <person name="Wang X."/>
            <person name="Canaguier A."/>
            <person name="Chauveau A."/>
            <person name="Berard A."/>
            <person name="Deniot G."/>
            <person name="Guan M."/>
            <person name="Liu Z."/>
            <person name="Sun F."/>
            <person name="Lim Y.P."/>
            <person name="Lyons E."/>
            <person name="Town C.D."/>
            <person name="Bancroft I."/>
            <person name="Wang X."/>
            <person name="Meng J."/>
            <person name="Ma J."/>
            <person name="Pires J.C."/>
            <person name="King G.J."/>
            <person name="Brunel D."/>
            <person name="Delourme R."/>
            <person name="Renard M."/>
            <person name="Aury J.M."/>
            <person name="Adams K.L."/>
            <person name="Batley J."/>
            <person name="Snowdon R.J."/>
            <person name="Tost J."/>
            <person name="Edwards D."/>
            <person name="Zhou Y."/>
            <person name="Hua W."/>
            <person name="Sharpe A.G."/>
            <person name="Paterson A.H."/>
            <person name="Guan C."/>
            <person name="Wincker P."/>
        </authorList>
    </citation>
    <scope>NUCLEOTIDE SEQUENCE [LARGE SCALE GENOMIC DNA]</scope>
</reference>
<dbReference type="GO" id="GO:0019104">
    <property type="term" value="F:DNA N-glycosylase activity"/>
    <property type="evidence" value="ECO:0007669"/>
    <property type="project" value="InterPro"/>
</dbReference>
<dbReference type="PaxDb" id="3708-A0A078JV04"/>
<dbReference type="GO" id="GO:0035514">
    <property type="term" value="F:DNA demethylase activity"/>
    <property type="evidence" value="ECO:0007669"/>
    <property type="project" value="InterPro"/>
</dbReference>
<feature type="region of interest" description="Disordered" evidence="1">
    <location>
        <begin position="1"/>
        <end position="60"/>
    </location>
</feature>
<dbReference type="GO" id="GO:0141166">
    <property type="term" value="P:chromosomal 5-methylcytosine DNA demethylation pathway"/>
    <property type="evidence" value="ECO:0007669"/>
    <property type="project" value="InterPro"/>
</dbReference>
<dbReference type="OMA" id="SKEKWWE"/>
<dbReference type="EMBL" id="LK045658">
    <property type="protein sequence ID" value="CDY71393.1"/>
    <property type="molecule type" value="Genomic_DNA"/>
</dbReference>
<protein>
    <submittedName>
        <fullName evidence="2">(rape) hypothetical protein</fullName>
    </submittedName>
    <submittedName>
        <fullName evidence="3">BnaAnng37260D protein</fullName>
    </submittedName>
</protein>
<feature type="compositionally biased region" description="Polar residues" evidence="1">
    <location>
        <begin position="1"/>
        <end position="24"/>
    </location>
</feature>
<evidence type="ECO:0000256" key="1">
    <source>
        <dbReference type="SAM" id="MobiDB-lite"/>
    </source>
</evidence>
<feature type="compositionally biased region" description="Basic and acidic residues" evidence="1">
    <location>
        <begin position="27"/>
        <end position="55"/>
    </location>
</feature>
<dbReference type="EMBL" id="HG994358">
    <property type="protein sequence ID" value="CAF2269185.1"/>
    <property type="molecule type" value="Genomic_DNA"/>
</dbReference>
<proteinExistence type="predicted"/>
<dbReference type="Proteomes" id="UP001295469">
    <property type="component" value="Chromosome A04"/>
</dbReference>
<sequence length="145" mass="16593">MRHMQNSVQQISRSQAVVRQNNNKCAKHLDGAKKMQGDPTDGARKDKRDESREQEQNALGLYKGDGAVVPYEIKGEKPKAKVQLDDETTRLWTKLLMGKGEKNGDEEVNKSKEKWWEEERKVFRGTVDSYNVCMHLVQGKSPSVF</sequence>
<accession>A0A078JV04</accession>
<reference evidence="2" key="3">
    <citation type="submission" date="2021-01" db="EMBL/GenBank/DDBJ databases">
        <authorList>
            <consortium name="Genoscope - CEA"/>
            <person name="William W."/>
        </authorList>
    </citation>
    <scope>NUCLEOTIDE SEQUENCE</scope>
</reference>
<dbReference type="PANTHER" id="PTHR46213">
    <property type="entry name" value="TRANSCRIPTIONAL ACTIVATOR DEMETER"/>
    <property type="match status" value="1"/>
</dbReference>
<reference evidence="3" key="2">
    <citation type="submission" date="2014-06" db="EMBL/GenBank/DDBJ databases">
        <authorList>
            <person name="Genoscope - CEA"/>
        </authorList>
    </citation>
    <scope>NUCLEOTIDE SEQUENCE</scope>
</reference>